<evidence type="ECO:0000313" key="1">
    <source>
        <dbReference type="EMBL" id="KAK1148341.1"/>
    </source>
</evidence>
<dbReference type="EMBL" id="JAOPJF010000008">
    <property type="protein sequence ID" value="KAK1148341.1"/>
    <property type="molecule type" value="Genomic_DNA"/>
</dbReference>
<proteinExistence type="predicted"/>
<reference evidence="1 2" key="1">
    <citation type="journal article" date="2023" name="ACS Omega">
        <title>Identification of the Neoaspergillic Acid Biosynthesis Gene Cluster by Establishing an In Vitro CRISPR-Ribonucleoprotein Genetic System in Aspergillus melleus.</title>
        <authorList>
            <person name="Yuan B."/>
            <person name="Grau M.F."/>
            <person name="Murata R.M."/>
            <person name="Torok T."/>
            <person name="Venkateswaran K."/>
            <person name="Stajich J.E."/>
            <person name="Wang C.C.C."/>
        </authorList>
    </citation>
    <scope>NUCLEOTIDE SEQUENCE [LARGE SCALE GENOMIC DNA]</scope>
    <source>
        <strain evidence="1 2">IMV 1140</strain>
    </source>
</reference>
<name>A0ACC3BCF9_9EURO</name>
<organism evidence="1 2">
    <name type="scientific">Aspergillus melleus</name>
    <dbReference type="NCBI Taxonomy" id="138277"/>
    <lineage>
        <taxon>Eukaryota</taxon>
        <taxon>Fungi</taxon>
        <taxon>Dikarya</taxon>
        <taxon>Ascomycota</taxon>
        <taxon>Pezizomycotina</taxon>
        <taxon>Eurotiomycetes</taxon>
        <taxon>Eurotiomycetidae</taxon>
        <taxon>Eurotiales</taxon>
        <taxon>Aspergillaceae</taxon>
        <taxon>Aspergillus</taxon>
        <taxon>Aspergillus subgen. Circumdati</taxon>
    </lineage>
</organism>
<dbReference type="Proteomes" id="UP001177260">
    <property type="component" value="Unassembled WGS sequence"/>
</dbReference>
<accession>A0ACC3BCF9</accession>
<evidence type="ECO:0000313" key="2">
    <source>
        <dbReference type="Proteomes" id="UP001177260"/>
    </source>
</evidence>
<protein>
    <submittedName>
        <fullName evidence="1">Uncharacterized protein</fullName>
    </submittedName>
</protein>
<comment type="caution">
    <text evidence="1">The sequence shown here is derived from an EMBL/GenBank/DDBJ whole genome shotgun (WGS) entry which is preliminary data.</text>
</comment>
<keyword evidence="2" id="KW-1185">Reference proteome</keyword>
<gene>
    <name evidence="1" type="ORF">N8T08_010151</name>
</gene>
<sequence>MSLPPEQINIKRRREEEPVDTLYIQSELHQTKRRFTDFVFQRVQIRSGDGNKGSPSPSLGQRDLRSPRSVSSALPGSSHSRTAASGGTGVPLVRATSPGAEFREAKRLAAVRREKEEQLKRALHSSPTSTKSAGPGRSAGDGDTEPAAATTTSSGRSSPAPSASPGMRRFQISRSKSLLRGTAAEAGVQKRKGDGAVAVLVEKLRRKPHSRQASMVADAAVRAEDVRGSSDVAPTKTADSRDSLMPHVDAPTAARPRKRPVINKAERQWREERKTAIDAAKRNINQVLEKEAQTQHQSNWDDESERLAREFEQIALEMETAMEEDTEDIMPAPSSTQARSAPVMPKPPLKYLPRTPNKLRAGKSAELPQGGEEPVKAPVAATPEEVEHEEDSDGEYVYDTYIRKPLPEGGIGGGDIRDKGGDLLTNQLADWQQNQDAWFRQKGIDTTRADVGIIIITQEDEEYWEHFVEEDDDEDRWDSEDGDSNAENNPANEYPDEDLSWDDEDDDPMAIYHKYRHHAVSDDEEFDMNDSASERAFGYSGHRSHVESDDESW</sequence>